<dbReference type="Proteomes" id="UP000237003">
    <property type="component" value="Unassembled WGS sequence"/>
</dbReference>
<dbReference type="RefSeq" id="WP_103774999.1">
    <property type="nucleotide sequence ID" value="NZ_PQLX01000001.1"/>
</dbReference>
<dbReference type="InterPro" id="IPR006135">
    <property type="entry name" value="T3SS_substrate_exporter"/>
</dbReference>
<feature type="transmembrane region" description="Helical" evidence="2">
    <location>
        <begin position="77"/>
        <end position="98"/>
    </location>
</feature>
<dbReference type="NCBIfam" id="NF006017">
    <property type="entry name" value="PRK08156.1"/>
    <property type="match status" value="1"/>
</dbReference>
<proteinExistence type="inferred from homology"/>
<dbReference type="GO" id="GO:0009306">
    <property type="term" value="P:protein secretion"/>
    <property type="evidence" value="ECO:0007669"/>
    <property type="project" value="InterPro"/>
</dbReference>
<feature type="transmembrane region" description="Helical" evidence="2">
    <location>
        <begin position="28"/>
        <end position="45"/>
    </location>
</feature>
<dbReference type="Pfam" id="PF01312">
    <property type="entry name" value="Bac_export_2"/>
    <property type="match status" value="1"/>
</dbReference>
<evidence type="ECO:0000313" key="3">
    <source>
        <dbReference type="EMBL" id="POU68080.1"/>
    </source>
</evidence>
<dbReference type="PANTHER" id="PTHR30531:SF14">
    <property type="entry name" value="SURFACE PRESENTATION OF ANTIGENS PROTEIN SPAS"/>
    <property type="match status" value="1"/>
</dbReference>
<dbReference type="Gene3D" id="3.40.1690.10">
    <property type="entry name" value="secretion proteins EscU"/>
    <property type="match status" value="1"/>
</dbReference>
<protein>
    <submittedName>
        <fullName evidence="3">EscU/YscU/HrcU family type III secretion system export apparatus switch protein</fullName>
    </submittedName>
</protein>
<reference evidence="3 4" key="1">
    <citation type="submission" date="2018-01" db="EMBL/GenBank/DDBJ databases">
        <title>Complete genome sequences of 14 Citrobacter spp. isolated from plant in Canada.</title>
        <authorList>
            <person name="Bhandare S.G."/>
            <person name="Colavecchio A."/>
            <person name="Jeukens J."/>
            <person name="Emond-Rheault J.-G."/>
            <person name="Freschi L."/>
            <person name="Hamel J."/>
            <person name="Kukavica-Ibrulj I."/>
            <person name="Levesque R."/>
            <person name="Goodridge L."/>
        </authorList>
    </citation>
    <scope>NUCLEOTIDE SEQUENCE [LARGE SCALE GENOMIC DNA]</scope>
    <source>
        <strain evidence="3 4">S1285</strain>
    </source>
</reference>
<keyword evidence="2" id="KW-1133">Transmembrane helix</keyword>
<evidence type="ECO:0000256" key="2">
    <source>
        <dbReference type="SAM" id="Phobius"/>
    </source>
</evidence>
<dbReference type="InterPro" id="IPR029025">
    <property type="entry name" value="T3SS_substrate_exporter_C"/>
</dbReference>
<organism evidence="3 4">
    <name type="scientific">Citrobacter amalonaticus</name>
    <dbReference type="NCBI Taxonomy" id="35703"/>
    <lineage>
        <taxon>Bacteria</taxon>
        <taxon>Pseudomonadati</taxon>
        <taxon>Pseudomonadota</taxon>
        <taxon>Gammaproteobacteria</taxon>
        <taxon>Enterobacterales</taxon>
        <taxon>Enterobacteriaceae</taxon>
        <taxon>Citrobacter</taxon>
    </lineage>
</organism>
<dbReference type="EMBL" id="PQLX01000001">
    <property type="protein sequence ID" value="POU68080.1"/>
    <property type="molecule type" value="Genomic_DNA"/>
</dbReference>
<dbReference type="SUPFAM" id="SSF160544">
    <property type="entry name" value="EscU C-terminal domain-like"/>
    <property type="match status" value="1"/>
</dbReference>
<keyword evidence="2" id="KW-0472">Membrane</keyword>
<sequence>MEQKTELPTEKKKEDSAKKGQIFISRDFVGFLSLMGIAGFVYLTLSGDDLTFYFDIFSTGFVELSLEEYTKMVCITALRIIASIVGVSIFLAVLLTMIQTRFHFASEAIRIDFSSINPVSGFKKIFSMRSLKDSIKSIMFLFMAVCGIVIFVIKYHQRIFSLPYSDLTHFIAIWRGLLPLLVLYMLIPILVVIAFDALAEFFLYIKDLMMTKQEIKQEYKNNEGNPEIKSKRKQVHQEMLSEQTKSDIRGSKFILANPTHIAIGIFYHSGFMATPFISLVEKNAKAIAVIKYAEANNVPVLRNISLARAIYKTAQPFMLVENTHLVSLMQIINWLEQVENAGKIEPEAPQDTETSGTENSN</sequence>
<evidence type="ECO:0000256" key="1">
    <source>
        <dbReference type="ARBA" id="ARBA00010690"/>
    </source>
</evidence>
<dbReference type="PANTHER" id="PTHR30531">
    <property type="entry name" value="FLAGELLAR BIOSYNTHETIC PROTEIN FLHB"/>
    <property type="match status" value="1"/>
</dbReference>
<feature type="transmembrane region" description="Helical" evidence="2">
    <location>
        <begin position="138"/>
        <end position="157"/>
    </location>
</feature>
<comment type="caution">
    <text evidence="3">The sequence shown here is derived from an EMBL/GenBank/DDBJ whole genome shotgun (WGS) entry which is preliminary data.</text>
</comment>
<keyword evidence="2" id="KW-0812">Transmembrane</keyword>
<name>A0A2S4S2J4_CITAM</name>
<dbReference type="GO" id="GO:0005886">
    <property type="term" value="C:plasma membrane"/>
    <property type="evidence" value="ECO:0007669"/>
    <property type="project" value="TreeGrafter"/>
</dbReference>
<evidence type="ECO:0000313" key="4">
    <source>
        <dbReference type="Proteomes" id="UP000237003"/>
    </source>
</evidence>
<dbReference type="OrthoDB" id="9807950at2"/>
<gene>
    <name evidence="3" type="ORF">C3430_03095</name>
</gene>
<dbReference type="AlphaFoldDB" id="A0A2S4S2J4"/>
<comment type="similarity">
    <text evidence="1">Belongs to the type III secretion exporter family.</text>
</comment>
<accession>A0A2S4S2J4</accession>
<dbReference type="Gene3D" id="6.10.250.2080">
    <property type="match status" value="1"/>
</dbReference>
<feature type="transmembrane region" description="Helical" evidence="2">
    <location>
        <begin position="177"/>
        <end position="205"/>
    </location>
</feature>
<dbReference type="PRINTS" id="PR00950">
    <property type="entry name" value="TYPE3IMSPROT"/>
</dbReference>